<feature type="domain" description="ABC transmembrane type-1" evidence="8">
    <location>
        <begin position="76"/>
        <end position="280"/>
    </location>
</feature>
<dbReference type="InterPro" id="IPR035906">
    <property type="entry name" value="MetI-like_sf"/>
</dbReference>
<evidence type="ECO:0000256" key="5">
    <source>
        <dbReference type="ARBA" id="ARBA00022989"/>
    </source>
</evidence>
<dbReference type="EMBL" id="RBZM01000005">
    <property type="protein sequence ID" value="RKP54376.1"/>
    <property type="molecule type" value="Genomic_DNA"/>
</dbReference>
<keyword evidence="6 7" id="KW-0472">Membrane</keyword>
<dbReference type="PROSITE" id="PS50928">
    <property type="entry name" value="ABC_TM1"/>
    <property type="match status" value="1"/>
</dbReference>
<comment type="similarity">
    <text evidence="7">Belongs to the binding-protein-dependent transport system permease family.</text>
</comment>
<keyword evidence="3" id="KW-1003">Cell membrane</keyword>
<evidence type="ECO:0000256" key="3">
    <source>
        <dbReference type="ARBA" id="ARBA00022475"/>
    </source>
</evidence>
<sequence length="295" mass="32995">MVMKMLRDERAYQVVSYAVIALLSLASAYPIIYVLSMSLVSEQEWVQRSGFIFLPYRPTLLAYERLFSGSVFTGALKVSVMRAVIGTAFTLTMTLIAAYVVSRKHLVGRKLFLLLILITILFSSGLIPTYLVLKNLHLLDTFWSLIIPGLVDSWSLLVLKQFFEGIPKEIEESAEIDGAGDWTLLSRIILPMSKPALAAIGLFIAVAHWNSWFDAFIYINNPHWMPLQLIMRNMFANANIGSNFNPTSVLNPAQRVSTESLKMAVAVIGTVPILLVYPFLQKHFTKGMYLGAVKG</sequence>
<keyword evidence="2 7" id="KW-0813">Transport</keyword>
<dbReference type="Gene3D" id="1.10.3720.10">
    <property type="entry name" value="MetI-like"/>
    <property type="match status" value="1"/>
</dbReference>
<evidence type="ECO:0000256" key="7">
    <source>
        <dbReference type="RuleBase" id="RU363032"/>
    </source>
</evidence>
<keyword evidence="10" id="KW-1185">Reference proteome</keyword>
<feature type="transmembrane region" description="Helical" evidence="7">
    <location>
        <begin position="12"/>
        <end position="35"/>
    </location>
</feature>
<reference evidence="9 10" key="1">
    <citation type="submission" date="2018-10" db="EMBL/GenBank/DDBJ databases">
        <title>Cohnella sp. M2MS4P-1, whole genome shotgun sequence.</title>
        <authorList>
            <person name="Tuo L."/>
        </authorList>
    </citation>
    <scope>NUCLEOTIDE SEQUENCE [LARGE SCALE GENOMIC DNA]</scope>
    <source>
        <strain evidence="9 10">M2MS4P-1</strain>
    </source>
</reference>
<dbReference type="CDD" id="cd06261">
    <property type="entry name" value="TM_PBP2"/>
    <property type="match status" value="1"/>
</dbReference>
<feature type="transmembrane region" description="Helical" evidence="7">
    <location>
        <begin position="111"/>
        <end position="130"/>
    </location>
</feature>
<comment type="caution">
    <text evidence="9">The sequence shown here is derived from an EMBL/GenBank/DDBJ whole genome shotgun (WGS) entry which is preliminary data.</text>
</comment>
<dbReference type="PANTHER" id="PTHR43744">
    <property type="entry name" value="ABC TRANSPORTER PERMEASE PROTEIN MG189-RELATED-RELATED"/>
    <property type="match status" value="1"/>
</dbReference>
<feature type="transmembrane region" description="Helical" evidence="7">
    <location>
        <begin position="196"/>
        <end position="219"/>
    </location>
</feature>
<evidence type="ECO:0000256" key="4">
    <source>
        <dbReference type="ARBA" id="ARBA00022692"/>
    </source>
</evidence>
<dbReference type="SUPFAM" id="SSF161098">
    <property type="entry name" value="MetI-like"/>
    <property type="match status" value="1"/>
</dbReference>
<feature type="transmembrane region" description="Helical" evidence="7">
    <location>
        <begin position="80"/>
        <end position="99"/>
    </location>
</feature>
<dbReference type="GO" id="GO:0005886">
    <property type="term" value="C:plasma membrane"/>
    <property type="evidence" value="ECO:0007669"/>
    <property type="project" value="UniProtKB-SubCell"/>
</dbReference>
<name>A0A494Y394_9BACL</name>
<comment type="subcellular location">
    <subcellularLocation>
        <location evidence="1 7">Cell membrane</location>
        <topology evidence="1 7">Multi-pass membrane protein</topology>
    </subcellularLocation>
</comment>
<evidence type="ECO:0000313" key="9">
    <source>
        <dbReference type="EMBL" id="RKP54376.1"/>
    </source>
</evidence>
<dbReference type="InterPro" id="IPR000515">
    <property type="entry name" value="MetI-like"/>
</dbReference>
<keyword evidence="4 7" id="KW-0812">Transmembrane</keyword>
<dbReference type="AlphaFoldDB" id="A0A494Y394"/>
<gene>
    <name evidence="9" type="ORF">D7Z26_13555</name>
</gene>
<keyword evidence="5 7" id="KW-1133">Transmembrane helix</keyword>
<proteinExistence type="inferred from homology"/>
<evidence type="ECO:0000259" key="8">
    <source>
        <dbReference type="PROSITE" id="PS50928"/>
    </source>
</evidence>
<dbReference type="PANTHER" id="PTHR43744:SF9">
    <property type="entry name" value="POLYGALACTURONAN_RHAMNOGALACTURONAN TRANSPORT SYSTEM PERMEASE PROTEIN YTCP"/>
    <property type="match status" value="1"/>
</dbReference>
<dbReference type="Proteomes" id="UP000282076">
    <property type="component" value="Unassembled WGS sequence"/>
</dbReference>
<dbReference type="GO" id="GO:0055085">
    <property type="term" value="P:transmembrane transport"/>
    <property type="evidence" value="ECO:0007669"/>
    <property type="project" value="InterPro"/>
</dbReference>
<evidence type="ECO:0000256" key="6">
    <source>
        <dbReference type="ARBA" id="ARBA00023136"/>
    </source>
</evidence>
<evidence type="ECO:0000256" key="2">
    <source>
        <dbReference type="ARBA" id="ARBA00022448"/>
    </source>
</evidence>
<accession>A0A494Y394</accession>
<protein>
    <submittedName>
        <fullName evidence="9">Carbohydrate ABC transporter permease</fullName>
    </submittedName>
</protein>
<organism evidence="9 10">
    <name type="scientific">Cohnella endophytica</name>
    <dbReference type="NCBI Taxonomy" id="2419778"/>
    <lineage>
        <taxon>Bacteria</taxon>
        <taxon>Bacillati</taxon>
        <taxon>Bacillota</taxon>
        <taxon>Bacilli</taxon>
        <taxon>Bacillales</taxon>
        <taxon>Paenibacillaceae</taxon>
        <taxon>Cohnella</taxon>
    </lineage>
</organism>
<feature type="transmembrane region" description="Helical" evidence="7">
    <location>
        <begin position="261"/>
        <end position="280"/>
    </location>
</feature>
<evidence type="ECO:0000313" key="10">
    <source>
        <dbReference type="Proteomes" id="UP000282076"/>
    </source>
</evidence>
<dbReference type="Pfam" id="PF00528">
    <property type="entry name" value="BPD_transp_1"/>
    <property type="match status" value="1"/>
</dbReference>
<evidence type="ECO:0000256" key="1">
    <source>
        <dbReference type="ARBA" id="ARBA00004651"/>
    </source>
</evidence>